<reference evidence="1 2" key="1">
    <citation type="submission" date="2014-04" db="EMBL/GenBank/DDBJ databases">
        <authorList>
            <consortium name="DOE Joint Genome Institute"/>
            <person name="Kuo A."/>
            <person name="Kohler A."/>
            <person name="Nagy L.G."/>
            <person name="Floudas D."/>
            <person name="Copeland A."/>
            <person name="Barry K.W."/>
            <person name="Cichocki N."/>
            <person name="Veneault-Fourrey C."/>
            <person name="LaButti K."/>
            <person name="Lindquist E.A."/>
            <person name="Lipzen A."/>
            <person name="Lundell T."/>
            <person name="Morin E."/>
            <person name="Murat C."/>
            <person name="Sun H."/>
            <person name="Tunlid A."/>
            <person name="Henrissat B."/>
            <person name="Grigoriev I.V."/>
            <person name="Hibbett D.S."/>
            <person name="Martin F."/>
            <person name="Nordberg H.P."/>
            <person name="Cantor M.N."/>
            <person name="Hua S.X."/>
        </authorList>
    </citation>
    <scope>NUCLEOTIDE SEQUENCE [LARGE SCALE GENOMIC DNA]</scope>
    <source>
        <strain evidence="1 2">Foug A</strain>
    </source>
</reference>
<gene>
    <name evidence="1" type="ORF">SCLCIDRAFT_144458</name>
</gene>
<dbReference type="Proteomes" id="UP000053989">
    <property type="component" value="Unassembled WGS sequence"/>
</dbReference>
<evidence type="ECO:0000313" key="1">
    <source>
        <dbReference type="EMBL" id="KIM50928.1"/>
    </source>
</evidence>
<keyword evidence="2" id="KW-1185">Reference proteome</keyword>
<evidence type="ECO:0000313" key="2">
    <source>
        <dbReference type="Proteomes" id="UP000053989"/>
    </source>
</evidence>
<dbReference type="PANTHER" id="PTHR33096">
    <property type="entry name" value="CXC2 DOMAIN-CONTAINING PROTEIN"/>
    <property type="match status" value="1"/>
</dbReference>
<dbReference type="InParanoid" id="A0A0C2YMD8"/>
<dbReference type="EMBL" id="KN822308">
    <property type="protein sequence ID" value="KIM50928.1"/>
    <property type="molecule type" value="Genomic_DNA"/>
</dbReference>
<name>A0A0C2YMD8_9AGAM</name>
<accession>A0A0C2YMD8</accession>
<reference evidence="2" key="2">
    <citation type="submission" date="2015-01" db="EMBL/GenBank/DDBJ databases">
        <title>Evolutionary Origins and Diversification of the Mycorrhizal Mutualists.</title>
        <authorList>
            <consortium name="DOE Joint Genome Institute"/>
            <consortium name="Mycorrhizal Genomics Consortium"/>
            <person name="Kohler A."/>
            <person name="Kuo A."/>
            <person name="Nagy L.G."/>
            <person name="Floudas D."/>
            <person name="Copeland A."/>
            <person name="Barry K.W."/>
            <person name="Cichocki N."/>
            <person name="Veneault-Fourrey C."/>
            <person name="LaButti K."/>
            <person name="Lindquist E.A."/>
            <person name="Lipzen A."/>
            <person name="Lundell T."/>
            <person name="Morin E."/>
            <person name="Murat C."/>
            <person name="Riley R."/>
            <person name="Ohm R."/>
            <person name="Sun H."/>
            <person name="Tunlid A."/>
            <person name="Henrissat B."/>
            <person name="Grigoriev I.V."/>
            <person name="Hibbett D.S."/>
            <person name="Martin F."/>
        </authorList>
    </citation>
    <scope>NUCLEOTIDE SEQUENCE [LARGE SCALE GENOMIC DNA]</scope>
    <source>
        <strain evidence="2">Foug A</strain>
    </source>
</reference>
<dbReference type="AlphaFoldDB" id="A0A0C2YMD8"/>
<proteinExistence type="predicted"/>
<sequence>MQQHSLSRGSCSETLIQHCPACFGSTLFGRLLDEGSNIHVTTDGNFHHRHQRSTGDCLPFYEPTYFIPKAQVDAIGQHITHACQHPSKLSQSMVPDEAIDQCEASYEAADRQKQKMAMDNFDDTGVMALICRHDIPLFLANIDTPGEQQKYSVALISHLFSLLPDQANVVVLYDVGCVLARSLAWFNILDQQIMSRLRFATTAMHAYGHEWACQLVYNLRVTSGLGLSDGEGTEQLWSQFIKLIGIEWVSSVSSHHNSALFADFA</sequence>
<dbReference type="STRING" id="1036808.A0A0C2YMD8"/>
<organism evidence="1 2">
    <name type="scientific">Scleroderma citrinum Foug A</name>
    <dbReference type="NCBI Taxonomy" id="1036808"/>
    <lineage>
        <taxon>Eukaryota</taxon>
        <taxon>Fungi</taxon>
        <taxon>Dikarya</taxon>
        <taxon>Basidiomycota</taxon>
        <taxon>Agaricomycotina</taxon>
        <taxon>Agaricomycetes</taxon>
        <taxon>Agaricomycetidae</taxon>
        <taxon>Boletales</taxon>
        <taxon>Sclerodermatineae</taxon>
        <taxon>Sclerodermataceae</taxon>
        <taxon>Scleroderma</taxon>
    </lineage>
</organism>
<dbReference type="HOGENOM" id="CLU_004552_1_0_1"/>
<dbReference type="PANTHER" id="PTHR33096:SF1">
    <property type="entry name" value="CXC1-LIKE CYSTEINE CLUSTER ASSOCIATED WITH KDZ TRANSPOSASES DOMAIN-CONTAINING PROTEIN"/>
    <property type="match status" value="1"/>
</dbReference>
<dbReference type="Pfam" id="PF18758">
    <property type="entry name" value="KDZ"/>
    <property type="match status" value="1"/>
</dbReference>
<dbReference type="OrthoDB" id="3253684at2759"/>
<dbReference type="InterPro" id="IPR040521">
    <property type="entry name" value="KDZ"/>
</dbReference>
<protein>
    <submittedName>
        <fullName evidence="1">Uncharacterized protein</fullName>
    </submittedName>
</protein>